<proteinExistence type="predicted"/>
<comment type="caution">
    <text evidence="2">The sequence shown here is derived from an EMBL/GenBank/DDBJ whole genome shotgun (WGS) entry which is preliminary data.</text>
</comment>
<name>A0AAV0WG43_9HEMI</name>
<sequence>MAFTVRLYMLLAIAVPILALPVFGTVRLPILATTDDLPEEYPPDEPQREDTGTMHKFIKTYRHDECPPFGHIDNSFNVTVLGTTAPKIGGCASMTPRNPSWRPSFNLWLGSSETGGGKCGDKNMDHYIFQCEERTPFISKNLTLHGWRSYLYSKTWTGKPDFRCAFYKTVSEDPPMFKMVISGWNSCDGLLKRMEQSEQAVPEGSRLSADGTISLLFSRDSPVVPMWNPSKRLEQSEEAVPEGFRRITDGSITLIIENSRQRLISGPSRVI</sequence>
<dbReference type="Proteomes" id="UP001160148">
    <property type="component" value="Unassembled WGS sequence"/>
</dbReference>
<keyword evidence="3" id="KW-1185">Reference proteome</keyword>
<organism evidence="2 3">
    <name type="scientific">Macrosiphum euphorbiae</name>
    <name type="common">potato aphid</name>
    <dbReference type="NCBI Taxonomy" id="13131"/>
    <lineage>
        <taxon>Eukaryota</taxon>
        <taxon>Metazoa</taxon>
        <taxon>Ecdysozoa</taxon>
        <taxon>Arthropoda</taxon>
        <taxon>Hexapoda</taxon>
        <taxon>Insecta</taxon>
        <taxon>Pterygota</taxon>
        <taxon>Neoptera</taxon>
        <taxon>Paraneoptera</taxon>
        <taxon>Hemiptera</taxon>
        <taxon>Sternorrhyncha</taxon>
        <taxon>Aphidomorpha</taxon>
        <taxon>Aphidoidea</taxon>
        <taxon>Aphididae</taxon>
        <taxon>Macrosiphini</taxon>
        <taxon>Macrosiphum</taxon>
    </lineage>
</organism>
<evidence type="ECO:0000313" key="3">
    <source>
        <dbReference type="Proteomes" id="UP001160148"/>
    </source>
</evidence>
<dbReference type="AlphaFoldDB" id="A0AAV0WG43"/>
<feature type="chain" id="PRO_5043830181" evidence="1">
    <location>
        <begin position="20"/>
        <end position="271"/>
    </location>
</feature>
<evidence type="ECO:0000256" key="1">
    <source>
        <dbReference type="SAM" id="SignalP"/>
    </source>
</evidence>
<protein>
    <submittedName>
        <fullName evidence="2">Uncharacterized protein</fullName>
    </submittedName>
</protein>
<feature type="signal peptide" evidence="1">
    <location>
        <begin position="1"/>
        <end position="19"/>
    </location>
</feature>
<dbReference type="EMBL" id="CARXXK010000002">
    <property type="protein sequence ID" value="CAI6354854.1"/>
    <property type="molecule type" value="Genomic_DNA"/>
</dbReference>
<gene>
    <name evidence="2" type="ORF">MEUPH1_LOCUS10788</name>
</gene>
<accession>A0AAV0WG43</accession>
<keyword evidence="1" id="KW-0732">Signal</keyword>
<evidence type="ECO:0000313" key="2">
    <source>
        <dbReference type="EMBL" id="CAI6354854.1"/>
    </source>
</evidence>
<reference evidence="2 3" key="1">
    <citation type="submission" date="2023-01" db="EMBL/GenBank/DDBJ databases">
        <authorList>
            <person name="Whitehead M."/>
        </authorList>
    </citation>
    <scope>NUCLEOTIDE SEQUENCE [LARGE SCALE GENOMIC DNA]</scope>
</reference>